<comment type="cofactor">
    <cofactor evidence="1">
        <name>Mg(2+)</name>
        <dbReference type="ChEBI" id="CHEBI:18420"/>
    </cofactor>
</comment>
<dbReference type="RefSeq" id="WP_139606706.1">
    <property type="nucleotide sequence ID" value="NZ_VDCQ01000072.1"/>
</dbReference>
<accession>A0A5C4SYJ7</accession>
<dbReference type="InterPro" id="IPR011206">
    <property type="entry name" value="Citrate_lyase_beta/mcl1/mcl2"/>
</dbReference>
<comment type="caution">
    <text evidence="7">The sequence shown here is derived from an EMBL/GenBank/DDBJ whole genome shotgun (WGS) entry which is preliminary data.</text>
</comment>
<evidence type="ECO:0000256" key="2">
    <source>
        <dbReference type="ARBA" id="ARBA00022723"/>
    </source>
</evidence>
<dbReference type="EMBL" id="VDCQ01000072">
    <property type="protein sequence ID" value="TNJ61621.1"/>
    <property type="molecule type" value="Genomic_DNA"/>
</dbReference>
<evidence type="ECO:0000259" key="6">
    <source>
        <dbReference type="Pfam" id="PF03328"/>
    </source>
</evidence>
<dbReference type="Pfam" id="PF03328">
    <property type="entry name" value="HpcH_HpaI"/>
    <property type="match status" value="1"/>
</dbReference>
<dbReference type="SUPFAM" id="SSF51621">
    <property type="entry name" value="Phosphoenolpyruvate/pyruvate domain"/>
    <property type="match status" value="1"/>
</dbReference>
<feature type="binding site" evidence="4">
    <location>
        <position position="67"/>
    </location>
    <ligand>
        <name>substrate</name>
    </ligand>
</feature>
<dbReference type="InterPro" id="IPR015813">
    <property type="entry name" value="Pyrv/PenolPyrv_kinase-like_dom"/>
</dbReference>
<keyword evidence="7" id="KW-0456">Lyase</keyword>
<dbReference type="InterPro" id="IPR040442">
    <property type="entry name" value="Pyrv_kinase-like_dom_sf"/>
</dbReference>
<sequence>MSLVYLFTPGDNRSKLEKAAGSDADVVIIDLEDGVAPECKASARRQAYAFLEEKRREAGRNNSFVIRCNPANSPHFAEDMRLVRECGAVGAMIPKCESADELRTANEAAPLAELIPLIESARGVQQVEGIGTASNRIRRVAFGAVDFALDIGADWSESGEERVYAMGRIVLLSRVAELEPPIDAVFPLLDAKESFMRDAELGKRIGFYGKMIIHPRHIDWVRDAYRIPEEEMDWCRNAVRLYESMHSGGSVQLEGRLIDLPVYVRAKRKLGDLVAQREGGSAAD</sequence>
<feature type="binding site" evidence="4">
    <location>
        <position position="119"/>
    </location>
    <ligand>
        <name>substrate</name>
    </ligand>
</feature>
<dbReference type="PANTHER" id="PTHR32308:SF0">
    <property type="entry name" value="HPCH_HPAI ALDOLASE_CITRATE LYASE DOMAIN-CONTAINING PROTEIN"/>
    <property type="match status" value="1"/>
</dbReference>
<dbReference type="GO" id="GO:0000287">
    <property type="term" value="F:magnesium ion binding"/>
    <property type="evidence" value="ECO:0007669"/>
    <property type="project" value="TreeGrafter"/>
</dbReference>
<organism evidence="7 8">
    <name type="scientific">Paenibacillus hemerocallicola</name>
    <dbReference type="NCBI Taxonomy" id="1172614"/>
    <lineage>
        <taxon>Bacteria</taxon>
        <taxon>Bacillati</taxon>
        <taxon>Bacillota</taxon>
        <taxon>Bacilli</taxon>
        <taxon>Bacillales</taxon>
        <taxon>Paenibacillaceae</taxon>
        <taxon>Paenibacillus</taxon>
    </lineage>
</organism>
<feature type="binding site" evidence="5">
    <location>
        <position position="146"/>
    </location>
    <ligand>
        <name>Mg(2+)</name>
        <dbReference type="ChEBI" id="CHEBI:18420"/>
    </ligand>
</feature>
<keyword evidence="2 5" id="KW-0479">Metal-binding</keyword>
<dbReference type="PIRSF" id="PIRSF015582">
    <property type="entry name" value="Cit_lyase_B"/>
    <property type="match status" value="1"/>
</dbReference>
<dbReference type="Gene3D" id="3.20.20.60">
    <property type="entry name" value="Phosphoenolpyruvate-binding domains"/>
    <property type="match status" value="1"/>
</dbReference>
<evidence type="ECO:0000313" key="7">
    <source>
        <dbReference type="EMBL" id="TNJ61621.1"/>
    </source>
</evidence>
<reference evidence="7 8" key="1">
    <citation type="submission" date="2019-05" db="EMBL/GenBank/DDBJ databases">
        <title>We sequenced the genome of Paenibacillus hemerocallicola KCTC 33185 for further insight into its adaptation and study the phylogeny of Paenibacillus.</title>
        <authorList>
            <person name="Narsing Rao M.P."/>
        </authorList>
    </citation>
    <scope>NUCLEOTIDE SEQUENCE [LARGE SCALE GENOMIC DNA]</scope>
    <source>
        <strain evidence="7 8">KCTC 33185</strain>
    </source>
</reference>
<proteinExistence type="predicted"/>
<evidence type="ECO:0000256" key="3">
    <source>
        <dbReference type="ARBA" id="ARBA00022842"/>
    </source>
</evidence>
<protein>
    <submittedName>
        <fullName evidence="7">CoA ester lyase</fullName>
    </submittedName>
</protein>
<evidence type="ECO:0000256" key="1">
    <source>
        <dbReference type="ARBA" id="ARBA00001946"/>
    </source>
</evidence>
<dbReference type="InterPro" id="IPR005000">
    <property type="entry name" value="Aldolase/citrate-lyase_domain"/>
</dbReference>
<name>A0A5C4SYJ7_9BACL</name>
<dbReference type="GO" id="GO:0016829">
    <property type="term" value="F:lyase activity"/>
    <property type="evidence" value="ECO:0007669"/>
    <property type="project" value="UniProtKB-KW"/>
</dbReference>
<dbReference type="PANTHER" id="PTHR32308">
    <property type="entry name" value="LYASE BETA SUBUNIT, PUTATIVE (AFU_ORTHOLOGUE AFUA_4G13030)-RELATED"/>
    <property type="match status" value="1"/>
</dbReference>
<evidence type="ECO:0000313" key="8">
    <source>
        <dbReference type="Proteomes" id="UP000307943"/>
    </source>
</evidence>
<feature type="domain" description="HpcH/HpaI aldolase/citrate lyase" evidence="6">
    <location>
        <begin position="5"/>
        <end position="215"/>
    </location>
</feature>
<dbReference type="OrthoDB" id="9786940at2"/>
<dbReference type="Proteomes" id="UP000307943">
    <property type="component" value="Unassembled WGS sequence"/>
</dbReference>
<feature type="binding site" evidence="5">
    <location>
        <position position="119"/>
    </location>
    <ligand>
        <name>Mg(2+)</name>
        <dbReference type="ChEBI" id="CHEBI:18420"/>
    </ligand>
</feature>
<keyword evidence="3 5" id="KW-0460">Magnesium</keyword>
<evidence type="ECO:0000256" key="4">
    <source>
        <dbReference type="PIRSR" id="PIRSR015582-1"/>
    </source>
</evidence>
<evidence type="ECO:0000256" key="5">
    <source>
        <dbReference type="PIRSR" id="PIRSR015582-2"/>
    </source>
</evidence>
<dbReference type="GO" id="GO:0006107">
    <property type="term" value="P:oxaloacetate metabolic process"/>
    <property type="evidence" value="ECO:0007669"/>
    <property type="project" value="TreeGrafter"/>
</dbReference>
<dbReference type="AlphaFoldDB" id="A0A5C4SYJ7"/>
<keyword evidence="8" id="KW-1185">Reference proteome</keyword>
<gene>
    <name evidence="7" type="ORF">FE784_34005</name>
</gene>